<gene>
    <name evidence="2" type="ORF">VPK24_09205</name>
</gene>
<dbReference type="RefSeq" id="WP_393012384.1">
    <property type="nucleotide sequence ID" value="NZ_JAZAQF010000057.1"/>
</dbReference>
<name>A0ABW7C9I0_9CYAN</name>
<feature type="transmembrane region" description="Helical" evidence="1">
    <location>
        <begin position="24"/>
        <end position="44"/>
    </location>
</feature>
<keyword evidence="1" id="KW-1133">Transmembrane helix</keyword>
<proteinExistence type="predicted"/>
<feature type="transmembrane region" description="Helical" evidence="1">
    <location>
        <begin position="50"/>
        <end position="69"/>
    </location>
</feature>
<sequence>MDLSQLLNGKGLTELAIEGAKWTLAADGLFLLLTILAFVLGWAWRFRLVGVTAFTIVVAAGLFGFGLSLRERPRIEGAAPYQLVYDTGATLATIAVSPDLPAEVLVATLKQAAIDLYSPGRVGGKPSLTIRARSVTHPEDGVSKLQYLGQIERSLTVRIDENPKITLF</sequence>
<reference evidence="3" key="1">
    <citation type="journal article" date="2024" name="Algal Res.">
        <title>Biochemical, toxicological and genomic investigation of a high-biomass producing Limnothrix strain isolated from Italian shallow drinking water reservoir.</title>
        <authorList>
            <person name="Simonazzi M."/>
            <person name="Shishido T.K."/>
            <person name="Delbaje E."/>
            <person name="Wahlsten M."/>
            <person name="Fewer D.P."/>
            <person name="Sivonen K."/>
            <person name="Pezzolesi L."/>
            <person name="Pistocchi R."/>
        </authorList>
    </citation>
    <scope>NUCLEOTIDE SEQUENCE [LARGE SCALE GENOMIC DNA]</scope>
    <source>
        <strain evidence="3">LRLZ20PSL1</strain>
    </source>
</reference>
<keyword evidence="1" id="KW-0472">Membrane</keyword>
<evidence type="ECO:0000313" key="3">
    <source>
        <dbReference type="Proteomes" id="UP001604335"/>
    </source>
</evidence>
<dbReference type="EMBL" id="JAZAQF010000057">
    <property type="protein sequence ID" value="MFG3817811.1"/>
    <property type="molecule type" value="Genomic_DNA"/>
</dbReference>
<organism evidence="2 3">
    <name type="scientific">Limnothrix redekei LRLZ20PSL1</name>
    <dbReference type="NCBI Taxonomy" id="3112953"/>
    <lineage>
        <taxon>Bacteria</taxon>
        <taxon>Bacillati</taxon>
        <taxon>Cyanobacteriota</taxon>
        <taxon>Cyanophyceae</taxon>
        <taxon>Pseudanabaenales</taxon>
        <taxon>Pseudanabaenaceae</taxon>
        <taxon>Limnothrix</taxon>
    </lineage>
</organism>
<evidence type="ECO:0000256" key="1">
    <source>
        <dbReference type="SAM" id="Phobius"/>
    </source>
</evidence>
<dbReference type="InterPro" id="IPR019664">
    <property type="entry name" value="Uncharacterised_Ycf51"/>
</dbReference>
<dbReference type="Proteomes" id="UP001604335">
    <property type="component" value="Unassembled WGS sequence"/>
</dbReference>
<protein>
    <submittedName>
        <fullName evidence="2">Ycf51 family protein</fullName>
    </submittedName>
</protein>
<comment type="caution">
    <text evidence="2">The sequence shown here is derived from an EMBL/GenBank/DDBJ whole genome shotgun (WGS) entry which is preliminary data.</text>
</comment>
<dbReference type="Pfam" id="PF10726">
    <property type="entry name" value="DUF2518"/>
    <property type="match status" value="1"/>
</dbReference>
<keyword evidence="1" id="KW-0812">Transmembrane</keyword>
<accession>A0ABW7C9I0</accession>
<keyword evidence="3" id="KW-1185">Reference proteome</keyword>
<evidence type="ECO:0000313" key="2">
    <source>
        <dbReference type="EMBL" id="MFG3817811.1"/>
    </source>
</evidence>